<protein>
    <recommendedName>
        <fullName evidence="1">Mycothiol-dependent maleylpyruvate isomerase metal-binding domain-containing protein</fullName>
    </recommendedName>
</protein>
<dbReference type="InterPro" id="IPR034660">
    <property type="entry name" value="DinB/YfiT-like"/>
</dbReference>
<dbReference type="InterPro" id="IPR024344">
    <property type="entry name" value="MDMPI_metal-binding"/>
</dbReference>
<dbReference type="Pfam" id="PF11716">
    <property type="entry name" value="MDMPI_N"/>
    <property type="match status" value="1"/>
</dbReference>
<gene>
    <name evidence="2" type="ORF">Sya03_28110</name>
</gene>
<dbReference type="InterPro" id="IPR017517">
    <property type="entry name" value="Maleyloyr_isom"/>
</dbReference>
<organism evidence="2 3">
    <name type="scientific">Spirilliplanes yamanashiensis</name>
    <dbReference type="NCBI Taxonomy" id="42233"/>
    <lineage>
        <taxon>Bacteria</taxon>
        <taxon>Bacillati</taxon>
        <taxon>Actinomycetota</taxon>
        <taxon>Actinomycetes</taxon>
        <taxon>Micromonosporales</taxon>
        <taxon>Micromonosporaceae</taxon>
        <taxon>Spirilliplanes</taxon>
    </lineage>
</organism>
<dbReference type="GO" id="GO:0046872">
    <property type="term" value="F:metal ion binding"/>
    <property type="evidence" value="ECO:0007669"/>
    <property type="project" value="InterPro"/>
</dbReference>
<dbReference type="EMBL" id="BOOY01000020">
    <property type="protein sequence ID" value="GIJ03459.1"/>
    <property type="molecule type" value="Genomic_DNA"/>
</dbReference>
<keyword evidence="3" id="KW-1185">Reference proteome</keyword>
<comment type="caution">
    <text evidence="2">The sequence shown here is derived from an EMBL/GenBank/DDBJ whole genome shotgun (WGS) entry which is preliminary data.</text>
</comment>
<name>A0A8J3Y8V1_9ACTN</name>
<dbReference type="Gene3D" id="1.20.120.450">
    <property type="entry name" value="dinb family like domain"/>
    <property type="match status" value="1"/>
</dbReference>
<evidence type="ECO:0000313" key="2">
    <source>
        <dbReference type="EMBL" id="GIJ03459.1"/>
    </source>
</evidence>
<dbReference type="SUPFAM" id="SSF109854">
    <property type="entry name" value="DinB/YfiT-like putative metalloenzymes"/>
    <property type="match status" value="1"/>
</dbReference>
<dbReference type="NCBIfam" id="TIGR03083">
    <property type="entry name" value="maleylpyruvate isomerase family mycothiol-dependent enzyme"/>
    <property type="match status" value="1"/>
</dbReference>
<dbReference type="Proteomes" id="UP000652013">
    <property type="component" value="Unassembled WGS sequence"/>
</dbReference>
<proteinExistence type="predicted"/>
<dbReference type="AlphaFoldDB" id="A0A8J3Y8V1"/>
<feature type="domain" description="Mycothiol-dependent maleylpyruvate isomerase metal-binding" evidence="1">
    <location>
        <begin position="12"/>
        <end position="80"/>
    </location>
</feature>
<dbReference type="RefSeq" id="WP_203938730.1">
    <property type="nucleotide sequence ID" value="NZ_BAAAGJ010000005.1"/>
</dbReference>
<evidence type="ECO:0000313" key="3">
    <source>
        <dbReference type="Proteomes" id="UP000652013"/>
    </source>
</evidence>
<evidence type="ECO:0000259" key="1">
    <source>
        <dbReference type="Pfam" id="PF11716"/>
    </source>
</evidence>
<reference evidence="2" key="1">
    <citation type="submission" date="2021-01" db="EMBL/GenBank/DDBJ databases">
        <title>Whole genome shotgun sequence of Spirilliplanes yamanashiensis NBRC 15828.</title>
        <authorList>
            <person name="Komaki H."/>
            <person name="Tamura T."/>
        </authorList>
    </citation>
    <scope>NUCLEOTIDE SEQUENCE</scope>
    <source>
        <strain evidence="2">NBRC 15828</strain>
    </source>
</reference>
<accession>A0A8J3Y8V1</accession>
<sequence>MHHDEIWRVIDEQRAQTAAFLGALSAEQWEAPSLCAGWRVRDVAAHLTLAHLGWGPALRELARARGSFDRMIRDTAIRQARLPVGAYGELLTAMIGSRRLAPGVTPVEPMLDVIVHGQDMALPLGITRPVPPAAAAVAATRAYTRSFPFFARRRLAGLRLVATDHEWTVGDGRTVEGPMGALLLLVTGRSAAVAQLRGPGVAALR</sequence>